<evidence type="ECO:0000313" key="5">
    <source>
        <dbReference type="Proteomes" id="UP000597038"/>
    </source>
</evidence>
<reference evidence="4 5" key="1">
    <citation type="submission" date="2020-12" db="EMBL/GenBank/DDBJ databases">
        <title>Genomic analysis of Staphylococcus felis from a cat with skin infection.</title>
        <authorList>
            <person name="Aslantas O."/>
            <person name="Keskin O."/>
            <person name="Buyukaltay K."/>
            <person name="Gullu Yucetepe A."/>
        </authorList>
    </citation>
    <scope>NUCLEOTIDE SEQUENCE [LARGE SCALE GENOMIC DNA]</scope>
    <source>
        <strain evidence="4 5">HARRANVET</strain>
    </source>
</reference>
<dbReference type="Proteomes" id="UP000597038">
    <property type="component" value="Unassembled WGS sequence"/>
</dbReference>
<proteinExistence type="predicted"/>
<dbReference type="Pfam" id="PF06605">
    <property type="entry name" value="Prophage_tail"/>
    <property type="match status" value="1"/>
</dbReference>
<dbReference type="NCBIfam" id="TIGR01665">
    <property type="entry name" value="put_anti_recept"/>
    <property type="match status" value="1"/>
</dbReference>
<dbReference type="RefSeq" id="WP_115870767.1">
    <property type="nucleotide sequence ID" value="NZ_JAEDAQ010000002.1"/>
</dbReference>
<dbReference type="Pfam" id="PF13884">
    <property type="entry name" value="Peptidase_S74"/>
    <property type="match status" value="1"/>
</dbReference>
<dbReference type="InterPro" id="IPR007119">
    <property type="entry name" value="Phage_tail_spike_N"/>
</dbReference>
<dbReference type="Gene3D" id="3.55.50.40">
    <property type="match status" value="1"/>
</dbReference>
<dbReference type="InterPro" id="IPR030392">
    <property type="entry name" value="S74_ICA"/>
</dbReference>
<sequence length="693" mass="77769">MSDIVLRNLIGDEFIASAPSQQTLELNGNQSVQLTISPNKVNDIFINEIDTMWEVDYYGDTYKIVYAKKQSKGHSFYIDVRAVHKALDVLDTTRTYERFDGSLTSDKGFEKVFSDTRYSFVLLDTFNAVEIEGFGDGETRLESFKRLLDRFGAEFYISGTTFYIKKYIGRDTSFEYRYKLNASNVQEETDGTSTYTYVKGFGDYPDNDERSVIKKAKIKMEYESPLAKILGRRHAPMVAKGSYKKRSTVQKAMKEVIDNSVTISVSADVKDLRKQGYPYAQPELGDRVFINDSRIGLNQEVRVVNIVIERYSNGNVRNINLTFGNKRLGRRYASRLSSAVASLNALLDGTLELQFDVLDQRSKEMLRKIMSVDTELTLENGIYAVDKNNPNNVVGLNSAGWFISKDGGNTAEVIATSDGITANAITSGTIDSIRIRGTEIRGGKIYGTDIYGSTVTGGTLYTDADNDHYISLKGSELISRGIQRREWFGKKSNDRIRAMIYDGQFRVRNDDKDWSVYYSDMGISTQWDGSGDYIKEGTSGAIEFHSRRYSDGNYSGLTLYSDTRVALETNGGRIYLNPKGANVHVADARNNYYGISASAFSQSSERSLKRDIVSFKGNGSDIVRSLKIREYKRLSGGEKTVNDQWQIGLIVDEAPREVLANGSSIDIYSYTNVIAKALQEVISKIDELENRGS</sequence>
<feature type="domain" description="Tail spike" evidence="1">
    <location>
        <begin position="88"/>
        <end position="328"/>
    </location>
</feature>
<keyword evidence="5" id="KW-1185">Reference proteome</keyword>
<organism evidence="4 5">
    <name type="scientific">Staphylococcus felis</name>
    <dbReference type="NCBI Taxonomy" id="46127"/>
    <lineage>
        <taxon>Bacteria</taxon>
        <taxon>Bacillati</taxon>
        <taxon>Bacillota</taxon>
        <taxon>Bacilli</taxon>
        <taxon>Bacillales</taxon>
        <taxon>Staphylococcaceae</taxon>
        <taxon>Staphylococcus</taxon>
    </lineage>
</organism>
<evidence type="ECO:0000259" key="1">
    <source>
        <dbReference type="Pfam" id="PF06605"/>
    </source>
</evidence>
<evidence type="ECO:0000259" key="2">
    <source>
        <dbReference type="Pfam" id="PF13884"/>
    </source>
</evidence>
<protein>
    <submittedName>
        <fullName evidence="4">Phage tail protein</fullName>
    </submittedName>
</protein>
<feature type="domain" description="Tal N-terminal tail tube TT1" evidence="3">
    <location>
        <begin position="4"/>
        <end position="85"/>
    </location>
</feature>
<evidence type="ECO:0000259" key="3">
    <source>
        <dbReference type="Pfam" id="PF24650"/>
    </source>
</evidence>
<dbReference type="EMBL" id="JAEDAQ010000002">
    <property type="protein sequence ID" value="MBH9580138.1"/>
    <property type="molecule type" value="Genomic_DNA"/>
</dbReference>
<evidence type="ECO:0000313" key="4">
    <source>
        <dbReference type="EMBL" id="MBH9580138.1"/>
    </source>
</evidence>
<dbReference type="Pfam" id="PF24650">
    <property type="entry name" value="TT1_Tal"/>
    <property type="match status" value="1"/>
</dbReference>
<gene>
    <name evidence="4" type="ORF">I9026_01965</name>
</gene>
<dbReference type="InterPro" id="IPR010572">
    <property type="entry name" value="Tail_dom"/>
</dbReference>
<name>A0ABS0QLQ7_9STAP</name>
<feature type="domain" description="Peptidase S74" evidence="2">
    <location>
        <begin position="604"/>
        <end position="655"/>
    </location>
</feature>
<comment type="caution">
    <text evidence="4">The sequence shown here is derived from an EMBL/GenBank/DDBJ whole genome shotgun (WGS) entry which is preliminary data.</text>
</comment>
<accession>A0ABS0QLQ7</accession>
<dbReference type="InterPro" id="IPR056060">
    <property type="entry name" value="Tal_TT1_dom"/>
</dbReference>